<keyword evidence="1 5" id="KW-1003">Cell membrane</keyword>
<protein>
    <recommendedName>
        <fullName evidence="5 6">Cell division protein FtsA</fullName>
    </recommendedName>
</protein>
<accession>A0A0K8MEY6</accession>
<comment type="similarity">
    <text evidence="5 6">Belongs to the FtsA/MreB family.</text>
</comment>
<evidence type="ECO:0000256" key="5">
    <source>
        <dbReference type="HAMAP-Rule" id="MF_02033"/>
    </source>
</evidence>
<sequence length="424" mass="46072">MKLFNVRRRLIKPPSGGLIAGLDIGSSKVSCAIARLNPSGIPELVGFGHQASRGLRNGAIVDMEALATSVAAAVHAAEKMAEETISEVFVCISPAITESHPVSVETAISGHPIDEADVRKMVSQVCQGLEKPGQHVIHAIPVSYEIDGSRGIRDPRGMFGDRLGANIYIVTGHSGMLRNFAACIERCHLEIAGFVVSGYASGLSTLVDDEMELGVTLVDMGAGCTSIAIFHDGKLYHTDHVNVGGSHVTGDVARGLSTPMIHAERLKTLYGSAMLSSSNEREKILVPQIGEDENHKGTQFTRAELYRIIRPRIEETFELVRERLRECDADKVAGKRLVLTGGASQLSGILHMANLILDKQGRLGKPIKINKLAQNARMPEFASTMGLILYGQNEYRRMGMPQTKSTKEPLLFFERIGGWLRENL</sequence>
<dbReference type="GO" id="GO:0043093">
    <property type="term" value="P:FtsZ-dependent cytokinesis"/>
    <property type="evidence" value="ECO:0007669"/>
    <property type="project" value="UniProtKB-UniRule"/>
</dbReference>
<dbReference type="OrthoDB" id="9810567at2"/>
<evidence type="ECO:0000259" key="7">
    <source>
        <dbReference type="SMART" id="SM00842"/>
    </source>
</evidence>
<dbReference type="Pfam" id="PF02491">
    <property type="entry name" value="SHS2_FTSA"/>
    <property type="match status" value="1"/>
</dbReference>
<evidence type="ECO:0000256" key="1">
    <source>
        <dbReference type="ARBA" id="ARBA00022475"/>
    </source>
</evidence>
<dbReference type="PANTHER" id="PTHR32432">
    <property type="entry name" value="CELL DIVISION PROTEIN FTSA-RELATED"/>
    <property type="match status" value="1"/>
</dbReference>
<dbReference type="PIRSF" id="PIRSF003101">
    <property type="entry name" value="FtsA"/>
    <property type="match status" value="1"/>
</dbReference>
<gene>
    <name evidence="5 8" type="primary">ftsA</name>
    <name evidence="8" type="ORF">Cva_01467</name>
</gene>
<dbReference type="AlphaFoldDB" id="A0A0K8MEY6"/>
<dbReference type="SUPFAM" id="SSF53067">
    <property type="entry name" value="Actin-like ATPase domain"/>
    <property type="match status" value="2"/>
</dbReference>
<evidence type="ECO:0000256" key="2">
    <source>
        <dbReference type="ARBA" id="ARBA00022618"/>
    </source>
</evidence>
<dbReference type="InterPro" id="IPR050696">
    <property type="entry name" value="FtsA/MreB"/>
</dbReference>
<reference evidence="8 9" key="1">
    <citation type="submission" date="2015-03" db="EMBL/GenBank/DDBJ databases">
        <title>Caedibacter varicaedens, whole genome shotgun sequence.</title>
        <authorList>
            <person name="Suzuki H."/>
            <person name="Dapper A.L."/>
            <person name="Gibson A.K."/>
            <person name="Jackson C."/>
            <person name="Lee H."/>
            <person name="Pejaver V.R."/>
            <person name="Doak T."/>
            <person name="Lynch M."/>
        </authorList>
    </citation>
    <scope>NUCLEOTIDE SEQUENCE [LARGE SCALE GENOMIC DNA]</scope>
</reference>
<keyword evidence="2 5" id="KW-0132">Cell division</keyword>
<dbReference type="Gene3D" id="3.30.420.40">
    <property type="match status" value="2"/>
</dbReference>
<evidence type="ECO:0000256" key="3">
    <source>
        <dbReference type="ARBA" id="ARBA00023136"/>
    </source>
</evidence>
<keyword evidence="4 5" id="KW-0131">Cell cycle</keyword>
<comment type="subcellular location">
    <subcellularLocation>
        <location evidence="5">Cell membrane</location>
        <topology evidence="5">Peripheral membrane protein</topology>
        <orientation evidence="5">Cytoplasmic side</orientation>
    </subcellularLocation>
    <text evidence="5">Localizes to the Z ring in an FtsZ-dependent manner. Targeted to the membrane through a conserved C-terminal amphipathic helix.</text>
</comment>
<dbReference type="STRING" id="1629334.Cva_01467"/>
<dbReference type="InterPro" id="IPR043129">
    <property type="entry name" value="ATPase_NBD"/>
</dbReference>
<dbReference type="InterPro" id="IPR020823">
    <property type="entry name" value="Cell_div_FtsA"/>
</dbReference>
<evidence type="ECO:0000256" key="6">
    <source>
        <dbReference type="PIRNR" id="PIRNR003101"/>
    </source>
</evidence>
<comment type="subunit">
    <text evidence="5">Self-interacts. Interacts with FtsZ.</text>
</comment>
<dbReference type="HAMAP" id="MF_02033">
    <property type="entry name" value="FtsA"/>
    <property type="match status" value="1"/>
</dbReference>
<organism evidence="8 9">
    <name type="scientific">Caedimonas varicaedens</name>
    <dbReference type="NCBI Taxonomy" id="1629334"/>
    <lineage>
        <taxon>Bacteria</taxon>
        <taxon>Pseudomonadati</taxon>
        <taxon>Pseudomonadota</taxon>
        <taxon>Alphaproteobacteria</taxon>
        <taxon>Holosporales</taxon>
        <taxon>Caedimonadaceae</taxon>
        <taxon>Caedimonas</taxon>
    </lineage>
</organism>
<keyword evidence="3 5" id="KW-0472">Membrane</keyword>
<dbReference type="InterPro" id="IPR003494">
    <property type="entry name" value="SHS2_FtsA"/>
</dbReference>
<feature type="domain" description="SHS2" evidence="7">
    <location>
        <begin position="19"/>
        <end position="205"/>
    </location>
</feature>
<keyword evidence="9" id="KW-1185">Reference proteome</keyword>
<dbReference type="NCBIfam" id="TIGR01174">
    <property type="entry name" value="ftsA"/>
    <property type="match status" value="1"/>
</dbReference>
<evidence type="ECO:0000256" key="4">
    <source>
        <dbReference type="ARBA" id="ARBA00023306"/>
    </source>
</evidence>
<proteinExistence type="inferred from homology"/>
<dbReference type="GO" id="GO:0009898">
    <property type="term" value="C:cytoplasmic side of plasma membrane"/>
    <property type="evidence" value="ECO:0007669"/>
    <property type="project" value="UniProtKB-UniRule"/>
</dbReference>
<evidence type="ECO:0000313" key="9">
    <source>
        <dbReference type="Proteomes" id="UP000036771"/>
    </source>
</evidence>
<dbReference type="SMART" id="SM00842">
    <property type="entry name" value="FtsA"/>
    <property type="match status" value="1"/>
</dbReference>
<dbReference type="Pfam" id="PF14450">
    <property type="entry name" value="FtsA"/>
    <property type="match status" value="1"/>
</dbReference>
<comment type="caution">
    <text evidence="8">The sequence shown here is derived from an EMBL/GenBank/DDBJ whole genome shotgun (WGS) entry which is preliminary data.</text>
</comment>
<dbReference type="EMBL" id="BBVC01000092">
    <property type="protein sequence ID" value="GAO98798.1"/>
    <property type="molecule type" value="Genomic_DNA"/>
</dbReference>
<dbReference type="Proteomes" id="UP000036771">
    <property type="component" value="Unassembled WGS sequence"/>
</dbReference>
<name>A0A0K8MEY6_9PROT</name>
<dbReference type="GO" id="GO:0032153">
    <property type="term" value="C:cell division site"/>
    <property type="evidence" value="ECO:0007669"/>
    <property type="project" value="UniProtKB-UniRule"/>
</dbReference>
<dbReference type="PANTHER" id="PTHR32432:SF4">
    <property type="entry name" value="CELL DIVISION PROTEIN FTSA"/>
    <property type="match status" value="1"/>
</dbReference>
<dbReference type="CDD" id="cd24048">
    <property type="entry name" value="ASKHA_NBD_FtsA"/>
    <property type="match status" value="1"/>
</dbReference>
<evidence type="ECO:0000313" key="8">
    <source>
        <dbReference type="EMBL" id="GAO98798.1"/>
    </source>
</evidence>
<comment type="function">
    <text evidence="5 6">Cell division protein that is involved in the assembly of the Z ring. May serve as a membrane anchor for the Z ring.</text>
</comment>